<protein>
    <submittedName>
        <fullName evidence="5">Hydroxypyruvate isomerase</fullName>
    </submittedName>
</protein>
<dbReference type="GO" id="GO:0046487">
    <property type="term" value="P:glyoxylate metabolic process"/>
    <property type="evidence" value="ECO:0007669"/>
    <property type="project" value="TreeGrafter"/>
</dbReference>
<dbReference type="PANTHER" id="PTHR43489">
    <property type="entry name" value="ISOMERASE"/>
    <property type="match status" value="1"/>
</dbReference>
<evidence type="ECO:0000313" key="5">
    <source>
        <dbReference type="EMBL" id="PPQ35968.1"/>
    </source>
</evidence>
<feature type="domain" description="Xylose isomerase-like TIM barrel" evidence="4">
    <location>
        <begin position="21"/>
        <end position="253"/>
    </location>
</feature>
<dbReference type="Pfam" id="PF01261">
    <property type="entry name" value="AP_endonuc_2"/>
    <property type="match status" value="1"/>
</dbReference>
<organism evidence="5 6">
    <name type="scientific">Rhodopila globiformis</name>
    <name type="common">Rhodopseudomonas globiformis</name>
    <dbReference type="NCBI Taxonomy" id="1071"/>
    <lineage>
        <taxon>Bacteria</taxon>
        <taxon>Pseudomonadati</taxon>
        <taxon>Pseudomonadota</taxon>
        <taxon>Alphaproteobacteria</taxon>
        <taxon>Acetobacterales</taxon>
        <taxon>Acetobacteraceae</taxon>
        <taxon>Rhodopila</taxon>
    </lineage>
</organism>
<dbReference type="OrthoDB" id="9786584at2"/>
<dbReference type="PIRSF" id="PIRSF006241">
    <property type="entry name" value="HyI"/>
    <property type="match status" value="1"/>
</dbReference>
<dbReference type="InterPro" id="IPR050417">
    <property type="entry name" value="Sugar_Epim/Isomerase"/>
</dbReference>
<dbReference type="InterPro" id="IPR026040">
    <property type="entry name" value="HyI-like"/>
</dbReference>
<dbReference type="AlphaFoldDB" id="A0A2S6NL40"/>
<dbReference type="GO" id="GO:0008903">
    <property type="term" value="F:hydroxypyruvate isomerase activity"/>
    <property type="evidence" value="ECO:0007669"/>
    <property type="project" value="TreeGrafter"/>
</dbReference>
<dbReference type="PANTHER" id="PTHR43489:SF6">
    <property type="entry name" value="HYDROXYPYRUVATE ISOMERASE-RELATED"/>
    <property type="match status" value="1"/>
</dbReference>
<dbReference type="Gene3D" id="3.20.20.150">
    <property type="entry name" value="Divalent-metal-dependent TIM barrel enzymes"/>
    <property type="match status" value="1"/>
</dbReference>
<comment type="similarity">
    <text evidence="2">Belongs to the hyi family.</text>
</comment>
<evidence type="ECO:0000256" key="2">
    <source>
        <dbReference type="PIRNR" id="PIRNR006241"/>
    </source>
</evidence>
<keyword evidence="1 2" id="KW-0413">Isomerase</keyword>
<evidence type="ECO:0000313" key="6">
    <source>
        <dbReference type="Proteomes" id="UP000239724"/>
    </source>
</evidence>
<dbReference type="FunFam" id="3.20.20.150:FF:000007">
    <property type="entry name" value="Hydroxypyruvate isomerase"/>
    <property type="match status" value="1"/>
</dbReference>
<accession>A0A2S6NL40</accession>
<evidence type="ECO:0000256" key="1">
    <source>
        <dbReference type="ARBA" id="ARBA00023235"/>
    </source>
</evidence>
<dbReference type="RefSeq" id="WP_104517969.1">
    <property type="nucleotide sequence ID" value="NZ_NHRY01000064.1"/>
</dbReference>
<dbReference type="InterPro" id="IPR053398">
    <property type="entry name" value="HPT_OtnI_isomerases"/>
</dbReference>
<keyword evidence="6" id="KW-1185">Reference proteome</keyword>
<dbReference type="InterPro" id="IPR013022">
    <property type="entry name" value="Xyl_isomerase-like_TIM-brl"/>
</dbReference>
<dbReference type="Proteomes" id="UP000239724">
    <property type="component" value="Unassembled WGS sequence"/>
</dbReference>
<feature type="active site" description="Proton donor/acceptor" evidence="3">
    <location>
        <position position="240"/>
    </location>
</feature>
<reference evidence="5 6" key="1">
    <citation type="journal article" date="2018" name="Arch. Microbiol.">
        <title>New insights into the metabolic potential of the phototrophic purple bacterium Rhodopila globiformis DSM 161(T) from its draft genome sequence and evidence for a vanadium-dependent nitrogenase.</title>
        <authorList>
            <person name="Imhoff J.F."/>
            <person name="Rahn T."/>
            <person name="Kunzel S."/>
            <person name="Neulinger S.C."/>
        </authorList>
    </citation>
    <scope>NUCLEOTIDE SEQUENCE [LARGE SCALE GENOMIC DNA]</scope>
    <source>
        <strain evidence="5 6">DSM 161</strain>
    </source>
</reference>
<evidence type="ECO:0000256" key="3">
    <source>
        <dbReference type="PIRSR" id="PIRSR006241-50"/>
    </source>
</evidence>
<dbReference type="EMBL" id="NHRY01000064">
    <property type="protein sequence ID" value="PPQ35968.1"/>
    <property type="molecule type" value="Genomic_DNA"/>
</dbReference>
<name>A0A2S6NL40_RHOGL</name>
<comment type="caution">
    <text evidence="5">The sequence shown here is derived from an EMBL/GenBank/DDBJ whole genome shotgun (WGS) entry which is preliminary data.</text>
</comment>
<dbReference type="NCBIfam" id="NF043033">
    <property type="entry name" value="OxoTetrIsom"/>
    <property type="match status" value="1"/>
</dbReference>
<proteinExistence type="inferred from homology"/>
<sequence length="259" mass="28651">MPRFAANLSMMFNEIPFLDRFAAARKAGFEGVEFLFPYDWPAAELRTRLNGEGLTQALFNMPPGDWSQGERGIASLPGRQGEFRESVKKALDYAAALDCRLLHCMAGIVPAEVSLTTATAVYAANLAWAAEHAQPAGVRLVIEPINHRDMPGYFLHTQAQGAAIVEAIGRDRLGLQFDVYHVQITEGDITRRMEQFMPIIAHMQIADVPARNEPGTGEIGWSFVFRRMDALGYQGWVGCEYRPAGETTAGLGWRETFGV</sequence>
<dbReference type="InterPro" id="IPR036237">
    <property type="entry name" value="Xyl_isomerase-like_sf"/>
</dbReference>
<keyword evidence="5" id="KW-0670">Pyruvate</keyword>
<evidence type="ECO:0000259" key="4">
    <source>
        <dbReference type="Pfam" id="PF01261"/>
    </source>
</evidence>
<gene>
    <name evidence="5" type="ORF">CCS01_06150</name>
</gene>
<feature type="active site" description="Proton donor/acceptor" evidence="3">
    <location>
        <position position="143"/>
    </location>
</feature>
<dbReference type="SUPFAM" id="SSF51658">
    <property type="entry name" value="Xylose isomerase-like"/>
    <property type="match status" value="1"/>
</dbReference>